<gene>
    <name evidence="2" type="ORF">EB18_01442</name>
</gene>
<evidence type="ECO:0000313" key="2">
    <source>
        <dbReference type="EMBL" id="RBR29241.1"/>
    </source>
</evidence>
<dbReference type="InterPro" id="IPR037914">
    <property type="entry name" value="SpoVT-AbrB_sf"/>
</dbReference>
<proteinExistence type="predicted"/>
<dbReference type="SUPFAM" id="SSF89447">
    <property type="entry name" value="AbrB/MazE/MraZ-like"/>
    <property type="match status" value="1"/>
</dbReference>
<dbReference type="AlphaFoldDB" id="A0A366SFK9"/>
<organism evidence="2 3">
    <name type="scientific">Enterococcus cecorum</name>
    <dbReference type="NCBI Taxonomy" id="44008"/>
    <lineage>
        <taxon>Bacteria</taxon>
        <taxon>Bacillati</taxon>
        <taxon>Bacillota</taxon>
        <taxon>Bacilli</taxon>
        <taxon>Lactobacillales</taxon>
        <taxon>Enterococcaceae</taxon>
        <taxon>Enterococcus</taxon>
    </lineage>
</organism>
<dbReference type="GO" id="GO:0003677">
    <property type="term" value="F:DNA binding"/>
    <property type="evidence" value="ECO:0007669"/>
    <property type="project" value="InterPro"/>
</dbReference>
<sequence>MAPQATISKWGNSSGIRIPTSIVGNMNLELGDKLEFIIDDDQTITLKVIKKHENIFSSIEAKNYDFQADLKNDVYAMELPPVGREIIK</sequence>
<evidence type="ECO:0000313" key="3">
    <source>
        <dbReference type="Proteomes" id="UP000252800"/>
    </source>
</evidence>
<dbReference type="Proteomes" id="UP000252800">
    <property type="component" value="Unassembled WGS sequence"/>
</dbReference>
<protein>
    <recommendedName>
        <fullName evidence="1">SpoVT-AbrB domain-containing protein</fullName>
    </recommendedName>
</protein>
<dbReference type="InterPro" id="IPR007159">
    <property type="entry name" value="SpoVT-AbrB_dom"/>
</dbReference>
<feature type="domain" description="SpoVT-AbrB" evidence="1">
    <location>
        <begin position="8"/>
        <end position="54"/>
    </location>
</feature>
<name>A0A366SFK9_9ENTE</name>
<dbReference type="Gene3D" id="2.10.260.10">
    <property type="match status" value="1"/>
</dbReference>
<dbReference type="SMART" id="SM00966">
    <property type="entry name" value="SpoVT_AbrB"/>
    <property type="match status" value="1"/>
</dbReference>
<comment type="caution">
    <text evidence="2">The sequence shown here is derived from an EMBL/GenBank/DDBJ whole genome shotgun (WGS) entry which is preliminary data.</text>
</comment>
<reference evidence="2 3" key="1">
    <citation type="submission" date="2015-06" db="EMBL/GenBank/DDBJ databases">
        <title>The Genome Sequence of Enterococcus cecorum 170AEA1.</title>
        <authorList>
            <consortium name="The Broad Institute Genomics Platform"/>
            <consortium name="The Broad Institute Genome Sequencing Center for Infectious Disease"/>
            <person name="Earl A.M."/>
            <person name="Van Tyne D."/>
            <person name="Lebreton F."/>
            <person name="Saavedra J.T."/>
            <person name="Gilmore M.S."/>
            <person name="Manson McGuire A."/>
            <person name="Clock S."/>
            <person name="Crupain M."/>
            <person name="Rangan U."/>
            <person name="Young S."/>
            <person name="Abouelleil A."/>
            <person name="Cao P."/>
            <person name="Chapman S.B."/>
            <person name="Griggs A."/>
            <person name="Priest M."/>
            <person name="Shea T."/>
            <person name="Wortman J."/>
            <person name="Nusbaum C."/>
            <person name="Birren B."/>
        </authorList>
    </citation>
    <scope>NUCLEOTIDE SEQUENCE [LARGE SCALE GENOMIC DNA]</scope>
    <source>
        <strain evidence="2 3">170AEA1</strain>
    </source>
</reference>
<dbReference type="EMBL" id="LEOY01000009">
    <property type="protein sequence ID" value="RBR29241.1"/>
    <property type="molecule type" value="Genomic_DNA"/>
</dbReference>
<evidence type="ECO:0000259" key="1">
    <source>
        <dbReference type="SMART" id="SM00966"/>
    </source>
</evidence>
<dbReference type="RefSeq" id="WP_113784665.1">
    <property type="nucleotide sequence ID" value="NZ_JAKUDR010000004.1"/>
</dbReference>
<accession>A0A366SFK9</accession>
<dbReference type="Pfam" id="PF04014">
    <property type="entry name" value="MazE_antitoxin"/>
    <property type="match status" value="1"/>
</dbReference>